<evidence type="ECO:0000313" key="1">
    <source>
        <dbReference type="EMBL" id="GAI20480.1"/>
    </source>
</evidence>
<dbReference type="SUPFAM" id="SSF51658">
    <property type="entry name" value="Xylose isomerase-like"/>
    <property type="match status" value="1"/>
</dbReference>
<feature type="non-terminal residue" evidence="1">
    <location>
        <position position="217"/>
    </location>
</feature>
<sequence length="217" mass="25457">MLKILLSTASLYTYSLKEVFSIAKHTKFDGLELVISGKCLKGDFSNVKNLINSYNLPIYTVHEPLFLFYRKLRVENSLKLTFNVASHLKCDSVTLHLPPLLRPDNSHPWWDSYSKQFLKVIFNNDFKPLIALETVFDRKFNLCKKYFADPNVLISYTLKHNLFITFDTTHHGLRSYSMEKTFDILKSRIINIHLSNTKRRKHELPYLGKIPLNKFLK</sequence>
<dbReference type="EMBL" id="BARV01018509">
    <property type="protein sequence ID" value="GAI20480.1"/>
    <property type="molecule type" value="Genomic_DNA"/>
</dbReference>
<name>X1N0W9_9ZZZZ</name>
<dbReference type="Gene3D" id="3.20.20.150">
    <property type="entry name" value="Divalent-metal-dependent TIM barrel enzymes"/>
    <property type="match status" value="1"/>
</dbReference>
<organism evidence="1">
    <name type="scientific">marine sediment metagenome</name>
    <dbReference type="NCBI Taxonomy" id="412755"/>
    <lineage>
        <taxon>unclassified sequences</taxon>
        <taxon>metagenomes</taxon>
        <taxon>ecological metagenomes</taxon>
    </lineage>
</organism>
<dbReference type="AlphaFoldDB" id="X1N0W9"/>
<evidence type="ECO:0008006" key="2">
    <source>
        <dbReference type="Google" id="ProtNLM"/>
    </source>
</evidence>
<gene>
    <name evidence="1" type="ORF">S06H3_31282</name>
</gene>
<reference evidence="1" key="1">
    <citation type="journal article" date="2014" name="Front. Microbiol.">
        <title>High frequency of phylogenetically diverse reductive dehalogenase-homologous genes in deep subseafloor sedimentary metagenomes.</title>
        <authorList>
            <person name="Kawai M."/>
            <person name="Futagami T."/>
            <person name="Toyoda A."/>
            <person name="Takaki Y."/>
            <person name="Nishi S."/>
            <person name="Hori S."/>
            <person name="Arai W."/>
            <person name="Tsubouchi T."/>
            <person name="Morono Y."/>
            <person name="Uchiyama I."/>
            <person name="Ito T."/>
            <person name="Fujiyama A."/>
            <person name="Inagaki F."/>
            <person name="Takami H."/>
        </authorList>
    </citation>
    <scope>NUCLEOTIDE SEQUENCE</scope>
    <source>
        <strain evidence="1">Expedition CK06-06</strain>
    </source>
</reference>
<proteinExistence type="predicted"/>
<comment type="caution">
    <text evidence="1">The sequence shown here is derived from an EMBL/GenBank/DDBJ whole genome shotgun (WGS) entry which is preliminary data.</text>
</comment>
<accession>X1N0W9</accession>
<protein>
    <recommendedName>
        <fullName evidence="2">Xylose isomerase-like TIM barrel domain-containing protein</fullName>
    </recommendedName>
</protein>
<dbReference type="InterPro" id="IPR036237">
    <property type="entry name" value="Xyl_isomerase-like_sf"/>
</dbReference>